<keyword evidence="3" id="KW-0804">Transcription</keyword>
<dbReference type="SUPFAM" id="SSF48008">
    <property type="entry name" value="GntR ligand-binding domain-like"/>
    <property type="match status" value="1"/>
</dbReference>
<accession>A0A0D8FVQ8</accession>
<reference evidence="5 6" key="1">
    <citation type="submission" date="2015-01" db="EMBL/GenBank/DDBJ databases">
        <title>Draft genome of the acidophilic iron oxidizer Ferrimicrobium acidiphilum strain T23.</title>
        <authorList>
            <person name="Poehlein A."/>
            <person name="Eisen S."/>
            <person name="Schloemann M."/>
            <person name="Johnson B.D."/>
            <person name="Daniel R."/>
            <person name="Muehling M."/>
        </authorList>
    </citation>
    <scope>NUCLEOTIDE SEQUENCE [LARGE SCALE GENOMIC DNA]</scope>
    <source>
        <strain evidence="5 6">T23</strain>
    </source>
</reference>
<dbReference type="SMART" id="SM00895">
    <property type="entry name" value="FCD"/>
    <property type="match status" value="1"/>
</dbReference>
<evidence type="ECO:0000259" key="4">
    <source>
        <dbReference type="PROSITE" id="PS50949"/>
    </source>
</evidence>
<dbReference type="GO" id="GO:0003700">
    <property type="term" value="F:DNA-binding transcription factor activity"/>
    <property type="evidence" value="ECO:0007669"/>
    <property type="project" value="InterPro"/>
</dbReference>
<dbReference type="EMBL" id="JXUW01000008">
    <property type="protein sequence ID" value="KJE77039.1"/>
    <property type="molecule type" value="Genomic_DNA"/>
</dbReference>
<evidence type="ECO:0000256" key="1">
    <source>
        <dbReference type="ARBA" id="ARBA00023015"/>
    </source>
</evidence>
<organism evidence="5 6">
    <name type="scientific">Ferrimicrobium acidiphilum DSM 19497</name>
    <dbReference type="NCBI Taxonomy" id="1121877"/>
    <lineage>
        <taxon>Bacteria</taxon>
        <taxon>Bacillati</taxon>
        <taxon>Actinomycetota</taxon>
        <taxon>Acidimicrobiia</taxon>
        <taxon>Acidimicrobiales</taxon>
        <taxon>Acidimicrobiaceae</taxon>
        <taxon>Ferrimicrobium</taxon>
    </lineage>
</organism>
<evidence type="ECO:0000313" key="5">
    <source>
        <dbReference type="EMBL" id="KJE77039.1"/>
    </source>
</evidence>
<dbReference type="GeneID" id="78372397"/>
<evidence type="ECO:0000256" key="2">
    <source>
        <dbReference type="ARBA" id="ARBA00023125"/>
    </source>
</evidence>
<evidence type="ECO:0000313" key="6">
    <source>
        <dbReference type="Proteomes" id="UP000032336"/>
    </source>
</evidence>
<dbReference type="SUPFAM" id="SSF46785">
    <property type="entry name" value="Winged helix' DNA-binding domain"/>
    <property type="match status" value="1"/>
</dbReference>
<comment type="caution">
    <text evidence="5">The sequence shown here is derived from an EMBL/GenBank/DDBJ whole genome shotgun (WGS) entry which is preliminary data.</text>
</comment>
<dbReference type="InterPro" id="IPR008920">
    <property type="entry name" value="TF_FadR/GntR_C"/>
</dbReference>
<dbReference type="Gene3D" id="1.20.120.530">
    <property type="entry name" value="GntR ligand-binding domain-like"/>
    <property type="match status" value="1"/>
</dbReference>
<dbReference type="SMART" id="SM00345">
    <property type="entry name" value="HTH_GNTR"/>
    <property type="match status" value="1"/>
</dbReference>
<dbReference type="Pfam" id="PF00392">
    <property type="entry name" value="GntR"/>
    <property type="match status" value="1"/>
</dbReference>
<dbReference type="PANTHER" id="PTHR43537:SF5">
    <property type="entry name" value="UXU OPERON TRANSCRIPTIONAL REGULATOR"/>
    <property type="match status" value="1"/>
</dbReference>
<keyword evidence="2" id="KW-0238">DNA-binding</keyword>
<dbReference type="InterPro" id="IPR036388">
    <property type="entry name" value="WH-like_DNA-bd_sf"/>
</dbReference>
<dbReference type="GO" id="GO:0003677">
    <property type="term" value="F:DNA binding"/>
    <property type="evidence" value="ECO:0007669"/>
    <property type="project" value="UniProtKB-KW"/>
</dbReference>
<dbReference type="RefSeq" id="WP_035388954.1">
    <property type="nucleotide sequence ID" value="NZ_JQKF01000008.1"/>
</dbReference>
<protein>
    <submittedName>
        <fullName evidence="5">HTH-type transcriptional regulator McbR</fullName>
    </submittedName>
</protein>
<dbReference type="PRINTS" id="PR00035">
    <property type="entry name" value="HTHGNTR"/>
</dbReference>
<gene>
    <name evidence="5" type="primary">mcbR2</name>
    <name evidence="5" type="ORF">FEAC_11650</name>
</gene>
<dbReference type="InterPro" id="IPR011711">
    <property type="entry name" value="GntR_C"/>
</dbReference>
<keyword evidence="1" id="KW-0805">Transcription regulation</keyword>
<keyword evidence="6" id="KW-1185">Reference proteome</keyword>
<dbReference type="STRING" id="1121877.FEAC_11650"/>
<name>A0A0D8FVQ8_9ACTN</name>
<dbReference type="PROSITE" id="PS50949">
    <property type="entry name" value="HTH_GNTR"/>
    <property type="match status" value="1"/>
</dbReference>
<dbReference type="InterPro" id="IPR036390">
    <property type="entry name" value="WH_DNA-bd_sf"/>
</dbReference>
<feature type="domain" description="HTH gntR-type" evidence="4">
    <location>
        <begin position="2"/>
        <end position="69"/>
    </location>
</feature>
<dbReference type="Gene3D" id="1.10.10.10">
    <property type="entry name" value="Winged helix-like DNA-binding domain superfamily/Winged helix DNA-binding domain"/>
    <property type="match status" value="1"/>
</dbReference>
<dbReference type="eggNOG" id="COG1802">
    <property type="taxonomic scope" value="Bacteria"/>
</dbReference>
<dbReference type="Proteomes" id="UP000032336">
    <property type="component" value="Unassembled WGS sequence"/>
</dbReference>
<dbReference type="Pfam" id="PF07729">
    <property type="entry name" value="FCD"/>
    <property type="match status" value="1"/>
</dbReference>
<sequence length="209" mass="23583">MGDIGTDVYNQLREQLVAGEIMAGQLLREESLAERFGVSRTPIREALRRLQVEGFIEIAPHRGARVLGWRAEDIGEVFALRGVLEPHAARQAALRLSDDDLVVARKLADGMERFAADRPDGFEDQIASLNNQFHALIVSGSGNYRLSEQVQSIMELARVRATFQRYSTHELDRSMSHHRELLDALAARDPDWAESVMKCHIFAARSVYR</sequence>
<dbReference type="InterPro" id="IPR000524">
    <property type="entry name" value="Tscrpt_reg_HTH_GntR"/>
</dbReference>
<evidence type="ECO:0000256" key="3">
    <source>
        <dbReference type="ARBA" id="ARBA00023163"/>
    </source>
</evidence>
<dbReference type="PANTHER" id="PTHR43537">
    <property type="entry name" value="TRANSCRIPTIONAL REGULATOR, GNTR FAMILY"/>
    <property type="match status" value="1"/>
</dbReference>
<dbReference type="AlphaFoldDB" id="A0A0D8FVQ8"/>
<dbReference type="CDD" id="cd07377">
    <property type="entry name" value="WHTH_GntR"/>
    <property type="match status" value="1"/>
</dbReference>
<proteinExistence type="predicted"/>